<dbReference type="PROSITE" id="PS00028">
    <property type="entry name" value="ZINC_FINGER_C2H2_1"/>
    <property type="match status" value="1"/>
</dbReference>
<evidence type="ECO:0000259" key="2">
    <source>
        <dbReference type="PROSITE" id="PS50157"/>
    </source>
</evidence>
<proteinExistence type="predicted"/>
<evidence type="ECO:0000313" key="4">
    <source>
        <dbReference type="Proteomes" id="UP000636800"/>
    </source>
</evidence>
<dbReference type="GO" id="GO:0008270">
    <property type="term" value="F:zinc ion binding"/>
    <property type="evidence" value="ECO:0007669"/>
    <property type="project" value="UniProtKB-KW"/>
</dbReference>
<reference evidence="3 4" key="1">
    <citation type="journal article" date="2020" name="Nat. Food">
        <title>A phased Vanilla planifolia genome enables genetic improvement of flavour and production.</title>
        <authorList>
            <person name="Hasing T."/>
            <person name="Tang H."/>
            <person name="Brym M."/>
            <person name="Khazi F."/>
            <person name="Huang T."/>
            <person name="Chambers A.H."/>
        </authorList>
    </citation>
    <scope>NUCLEOTIDE SEQUENCE [LARGE SCALE GENOMIC DNA]</scope>
    <source>
        <tissue evidence="3">Leaf</tissue>
    </source>
</reference>
<dbReference type="EMBL" id="JADCNL010000010">
    <property type="protein sequence ID" value="KAG0464079.1"/>
    <property type="molecule type" value="Genomic_DNA"/>
</dbReference>
<comment type="caution">
    <text evidence="3">The sequence shown here is derived from an EMBL/GenBank/DDBJ whole genome shotgun (WGS) entry which is preliminary data.</text>
</comment>
<dbReference type="Proteomes" id="UP000636800">
    <property type="component" value="Chromosome 10"/>
</dbReference>
<dbReference type="Pfam" id="PF13912">
    <property type="entry name" value="zf-C2H2_6"/>
    <property type="match status" value="1"/>
</dbReference>
<sequence>MSRLKLFGFDVTEEDGTGVHPTTTAASAKMYECKYCSRVFMSSQALGGHQNSHKKERKYLRSAAAAAVAAAAAAVVDSAESFILSKPPSPSGRSRWVYFSQSSFSSVRLETAGFSGMEQNGLAVAVQPTSGGGDQVCAVDLHLRLAPAGSLV</sequence>
<dbReference type="GO" id="GO:0000976">
    <property type="term" value="F:transcription cis-regulatory region binding"/>
    <property type="evidence" value="ECO:0007669"/>
    <property type="project" value="TreeGrafter"/>
</dbReference>
<organism evidence="3 4">
    <name type="scientific">Vanilla planifolia</name>
    <name type="common">Vanilla</name>
    <dbReference type="NCBI Taxonomy" id="51239"/>
    <lineage>
        <taxon>Eukaryota</taxon>
        <taxon>Viridiplantae</taxon>
        <taxon>Streptophyta</taxon>
        <taxon>Embryophyta</taxon>
        <taxon>Tracheophyta</taxon>
        <taxon>Spermatophyta</taxon>
        <taxon>Magnoliopsida</taxon>
        <taxon>Liliopsida</taxon>
        <taxon>Asparagales</taxon>
        <taxon>Orchidaceae</taxon>
        <taxon>Vanilloideae</taxon>
        <taxon>Vanilleae</taxon>
        <taxon>Vanilla</taxon>
    </lineage>
</organism>
<accession>A0A835UI75</accession>
<keyword evidence="4" id="KW-1185">Reference proteome</keyword>
<dbReference type="GO" id="GO:0009740">
    <property type="term" value="P:gibberellic acid mediated signaling pathway"/>
    <property type="evidence" value="ECO:0007669"/>
    <property type="project" value="TreeGrafter"/>
</dbReference>
<dbReference type="GO" id="GO:0003700">
    <property type="term" value="F:DNA-binding transcription factor activity"/>
    <property type="evidence" value="ECO:0007669"/>
    <property type="project" value="TreeGrafter"/>
</dbReference>
<dbReference type="Gene3D" id="3.30.160.60">
    <property type="entry name" value="Classic Zinc Finger"/>
    <property type="match status" value="1"/>
</dbReference>
<evidence type="ECO:0000256" key="1">
    <source>
        <dbReference type="PROSITE-ProRule" id="PRU00042"/>
    </source>
</evidence>
<dbReference type="PROSITE" id="PS50157">
    <property type="entry name" value="ZINC_FINGER_C2H2_2"/>
    <property type="match status" value="1"/>
</dbReference>
<keyword evidence="1" id="KW-0479">Metal-binding</keyword>
<dbReference type="InterPro" id="IPR036236">
    <property type="entry name" value="Znf_C2H2_sf"/>
</dbReference>
<feature type="domain" description="C2H2-type" evidence="2">
    <location>
        <begin position="31"/>
        <end position="58"/>
    </location>
</feature>
<protein>
    <recommendedName>
        <fullName evidence="2">C2H2-type domain-containing protein</fullName>
    </recommendedName>
</protein>
<dbReference type="AlphaFoldDB" id="A0A835UI75"/>
<dbReference type="PANTHER" id="PTHR46353:SF22">
    <property type="entry name" value="ZINC FINGER PROTEIN 6-LIKE"/>
    <property type="match status" value="1"/>
</dbReference>
<dbReference type="PANTHER" id="PTHR46353">
    <property type="entry name" value="ZINC FINGER PROTEIN 5"/>
    <property type="match status" value="1"/>
</dbReference>
<dbReference type="GO" id="GO:0010090">
    <property type="term" value="P:trichome morphogenesis"/>
    <property type="evidence" value="ECO:0007669"/>
    <property type="project" value="InterPro"/>
</dbReference>
<keyword evidence="1" id="KW-0863">Zinc-finger</keyword>
<dbReference type="GO" id="GO:0009736">
    <property type="term" value="P:cytokinin-activated signaling pathway"/>
    <property type="evidence" value="ECO:0007669"/>
    <property type="project" value="TreeGrafter"/>
</dbReference>
<name>A0A835UI75_VANPL</name>
<dbReference type="InterPro" id="IPR013087">
    <property type="entry name" value="Znf_C2H2_type"/>
</dbReference>
<gene>
    <name evidence="3" type="ORF">HPP92_020148</name>
</gene>
<keyword evidence="1" id="KW-0862">Zinc</keyword>
<evidence type="ECO:0000313" key="3">
    <source>
        <dbReference type="EMBL" id="KAG0464079.1"/>
    </source>
</evidence>
<dbReference type="SUPFAM" id="SSF57667">
    <property type="entry name" value="beta-beta-alpha zinc fingers"/>
    <property type="match status" value="1"/>
</dbReference>
<dbReference type="InterPro" id="IPR044299">
    <property type="entry name" value="GIS3/ZFP5/ZFP6"/>
</dbReference>
<dbReference type="GO" id="GO:0005634">
    <property type="term" value="C:nucleus"/>
    <property type="evidence" value="ECO:0007669"/>
    <property type="project" value="TreeGrafter"/>
</dbReference>